<evidence type="ECO:0008006" key="3">
    <source>
        <dbReference type="Google" id="ProtNLM"/>
    </source>
</evidence>
<dbReference type="EMBL" id="CP041036">
    <property type="protein sequence ID" value="QDE33163.1"/>
    <property type="molecule type" value="Genomic_DNA"/>
</dbReference>
<protein>
    <recommendedName>
        <fullName evidence="3">Flagellar protein FliT</fullName>
    </recommendedName>
</protein>
<accession>A0A4Y5YL02</accession>
<evidence type="ECO:0000313" key="2">
    <source>
        <dbReference type="Proteomes" id="UP000319809"/>
    </source>
</evidence>
<name>A0A4Y5YL02_9GAMM</name>
<keyword evidence="2" id="KW-1185">Reference proteome</keyword>
<dbReference type="AlphaFoldDB" id="A0A4Y5YL02"/>
<organism evidence="1 2">
    <name type="scientific">Shewanella polaris</name>
    <dbReference type="NCBI Taxonomy" id="2588449"/>
    <lineage>
        <taxon>Bacteria</taxon>
        <taxon>Pseudomonadati</taxon>
        <taxon>Pseudomonadota</taxon>
        <taxon>Gammaproteobacteria</taxon>
        <taxon>Alteromonadales</taxon>
        <taxon>Shewanellaceae</taxon>
        <taxon>Shewanella</taxon>
    </lineage>
</organism>
<dbReference type="KEGG" id="spol:FH971_04535"/>
<evidence type="ECO:0000313" key="1">
    <source>
        <dbReference type="EMBL" id="QDE33163.1"/>
    </source>
</evidence>
<sequence>MTVEQWQQFALGLRHHLAAKDWDSLVKLNKLLINALSQVAKDEFIETAAQALARKNVAKVHEEVVNKLKSDRDAMAVELERFKSSQAGLSAYQFTCISGESDDL</sequence>
<dbReference type="Proteomes" id="UP000319809">
    <property type="component" value="Chromosome"/>
</dbReference>
<gene>
    <name evidence="1" type="ORF">FH971_04535</name>
</gene>
<reference evidence="1 2" key="1">
    <citation type="submission" date="2019-06" db="EMBL/GenBank/DDBJ databases">
        <title>The genome of Shewanella sp. SM1901.</title>
        <authorList>
            <person name="Cha Q."/>
        </authorList>
    </citation>
    <scope>NUCLEOTIDE SEQUENCE [LARGE SCALE GENOMIC DNA]</scope>
    <source>
        <strain evidence="1 2">SM1901</strain>
    </source>
</reference>
<proteinExistence type="predicted"/>